<organism evidence="5 6">
    <name type="scientific">Promethearchaeum syntrophicum</name>
    <dbReference type="NCBI Taxonomy" id="2594042"/>
    <lineage>
        <taxon>Archaea</taxon>
        <taxon>Promethearchaeati</taxon>
        <taxon>Promethearchaeota</taxon>
        <taxon>Promethearchaeia</taxon>
        <taxon>Promethearchaeales</taxon>
        <taxon>Promethearchaeaceae</taxon>
        <taxon>Promethearchaeum</taxon>
    </lineage>
</organism>
<dbReference type="EMBL" id="CP042905">
    <property type="protein sequence ID" value="QEE14432.2"/>
    <property type="molecule type" value="Genomic_DNA"/>
</dbReference>
<dbReference type="SUPFAM" id="SSF52540">
    <property type="entry name" value="P-loop containing nucleoside triphosphate hydrolases"/>
    <property type="match status" value="1"/>
</dbReference>
<dbReference type="PANTHER" id="PTHR42711">
    <property type="entry name" value="ABC TRANSPORTER ATP-BINDING PROTEIN"/>
    <property type="match status" value="1"/>
</dbReference>
<dbReference type="PROSITE" id="PS50893">
    <property type="entry name" value="ABC_TRANSPORTER_2"/>
    <property type="match status" value="1"/>
</dbReference>
<keyword evidence="3" id="KW-0547">Nucleotide-binding</keyword>
<accession>A0A5B9D5T7</accession>
<dbReference type="Gene3D" id="3.40.50.300">
    <property type="entry name" value="P-loop containing nucleotide triphosphate hydrolases"/>
    <property type="match status" value="1"/>
</dbReference>
<evidence type="ECO:0000313" key="6">
    <source>
        <dbReference type="Proteomes" id="UP000321408"/>
    </source>
</evidence>
<dbReference type="PROSITE" id="PS00211">
    <property type="entry name" value="ABC_TRANSPORTER_1"/>
    <property type="match status" value="1"/>
</dbReference>
<keyword evidence="6" id="KW-1185">Reference proteome</keyword>
<dbReference type="InterPro" id="IPR003593">
    <property type="entry name" value="AAA+_ATPase"/>
</dbReference>
<evidence type="ECO:0000256" key="1">
    <source>
        <dbReference type="ARBA" id="ARBA00005417"/>
    </source>
</evidence>
<keyword evidence="2" id="KW-0813">Transport</keyword>
<gene>
    <name evidence="5" type="ORF">DSAG12_00245</name>
</gene>
<dbReference type="InterPro" id="IPR017871">
    <property type="entry name" value="ABC_transporter-like_CS"/>
</dbReference>
<dbReference type="InterPro" id="IPR003439">
    <property type="entry name" value="ABC_transporter-like_ATP-bd"/>
</dbReference>
<protein>
    <submittedName>
        <fullName evidence="5">ABC transporter ATP-binding protein</fullName>
    </submittedName>
</protein>
<keyword evidence="4 5" id="KW-0067">ATP-binding</keyword>
<evidence type="ECO:0000256" key="3">
    <source>
        <dbReference type="ARBA" id="ARBA00022741"/>
    </source>
</evidence>
<dbReference type="AlphaFoldDB" id="A0A5B9D5T7"/>
<proteinExistence type="inferred from homology"/>
<name>A0A5B9D5T7_9ARCH</name>
<dbReference type="PANTHER" id="PTHR42711:SF5">
    <property type="entry name" value="ABC TRANSPORTER ATP-BINDING PROTEIN NATA"/>
    <property type="match status" value="1"/>
</dbReference>
<sequence>MSKNTENAEVYLRFKNVTKKFGNITAVSNVNLDIHKGEIVGFLGPNGAGKSTTMKMLAYLLRPTEGEIFIRGNGKLEKLTSKNKDYLLDNIGFLIENPFFYGNMTPREILSYFGELKGYPRSKIKQRVEDVVAMVHMMDWIDVKIGKFSKGMRQKIGVISALVHDPDIIVLDEPHTGLDPTARKMVRELILKLSDMGKTIFLSSHLLYEVSEVADRVAMINFGEIIACDTLEKLEEMAKKSEIQMELLEIPEAGIEDTIKNLDQIIGQHTGLDNKKDYIRFNPDTEIFEILFNGDPKNQLDIFKALFAAGIDVIEFSVPKAGLLEDLYLDFMDESENGESSKARTKEHYQKNAGDIKV</sequence>
<dbReference type="Proteomes" id="UP000321408">
    <property type="component" value="Chromosome"/>
</dbReference>
<evidence type="ECO:0000256" key="4">
    <source>
        <dbReference type="ARBA" id="ARBA00022840"/>
    </source>
</evidence>
<dbReference type="KEGG" id="psyt:DSAG12_00245"/>
<dbReference type="SMART" id="SM00382">
    <property type="entry name" value="AAA"/>
    <property type="match status" value="1"/>
</dbReference>
<comment type="similarity">
    <text evidence="1">Belongs to the ABC transporter superfamily.</text>
</comment>
<dbReference type="GO" id="GO:0005524">
    <property type="term" value="F:ATP binding"/>
    <property type="evidence" value="ECO:0007669"/>
    <property type="project" value="UniProtKB-KW"/>
</dbReference>
<dbReference type="GO" id="GO:0016887">
    <property type="term" value="F:ATP hydrolysis activity"/>
    <property type="evidence" value="ECO:0007669"/>
    <property type="project" value="InterPro"/>
</dbReference>
<reference evidence="5 6" key="1">
    <citation type="journal article" date="2020" name="Nature">
        <title>Isolation of an archaeon at the prokaryote-eukaryote interface.</title>
        <authorList>
            <person name="Imachi H."/>
            <person name="Nobu M.K."/>
            <person name="Nakahara N."/>
            <person name="Morono Y."/>
            <person name="Ogawara M."/>
            <person name="Takaki Y."/>
            <person name="Takano Y."/>
            <person name="Uematsu K."/>
            <person name="Ikuta T."/>
            <person name="Ito M."/>
            <person name="Matsui Y."/>
            <person name="Miyazaki M."/>
            <person name="Murata K."/>
            <person name="Saito Y."/>
            <person name="Sakai S."/>
            <person name="Song C."/>
            <person name="Tasumi E."/>
            <person name="Yamanaka Y."/>
            <person name="Yamaguchi T."/>
            <person name="Kamagata Y."/>
            <person name="Tamaki H."/>
            <person name="Takai K."/>
        </authorList>
    </citation>
    <scope>NUCLEOTIDE SEQUENCE [LARGE SCALE GENOMIC DNA]</scope>
    <source>
        <strain evidence="5 6">MK-D1</strain>
    </source>
</reference>
<evidence type="ECO:0000313" key="5">
    <source>
        <dbReference type="EMBL" id="QEE14432.2"/>
    </source>
</evidence>
<dbReference type="InterPro" id="IPR050763">
    <property type="entry name" value="ABC_transporter_ATP-binding"/>
</dbReference>
<dbReference type="InterPro" id="IPR027417">
    <property type="entry name" value="P-loop_NTPase"/>
</dbReference>
<reference evidence="5 6" key="2">
    <citation type="journal article" date="2024" name="Int. J. Syst. Evol. Microbiol.">
        <title>Promethearchaeum syntrophicum gen. nov., sp. nov., an anaerobic, obligately syntrophic archaeon, the first isolate of the lineage 'Asgard' archaea, and proposal of the new archaeal phylum Promethearchaeota phyl. nov. and kingdom Promethearchaeati regn. nov.</title>
        <authorList>
            <person name="Imachi H."/>
            <person name="Nobu M.K."/>
            <person name="Kato S."/>
            <person name="Takaki Y."/>
            <person name="Miyazaki M."/>
            <person name="Miyata M."/>
            <person name="Ogawara M."/>
            <person name="Saito Y."/>
            <person name="Sakai S."/>
            <person name="Tahara Y.O."/>
            <person name="Takano Y."/>
            <person name="Tasumi E."/>
            <person name="Uematsu K."/>
            <person name="Yoshimura T."/>
            <person name="Itoh T."/>
            <person name="Ohkuma M."/>
            <person name="Takai K."/>
        </authorList>
    </citation>
    <scope>NUCLEOTIDE SEQUENCE [LARGE SCALE GENOMIC DNA]</scope>
    <source>
        <strain evidence="5 6">MK-D1</strain>
    </source>
</reference>
<dbReference type="Pfam" id="PF00005">
    <property type="entry name" value="ABC_tran"/>
    <property type="match status" value="1"/>
</dbReference>
<evidence type="ECO:0000256" key="2">
    <source>
        <dbReference type="ARBA" id="ARBA00022448"/>
    </source>
</evidence>